<organism evidence="2 3">
    <name type="scientific">Corynespora cassiicola Philippines</name>
    <dbReference type="NCBI Taxonomy" id="1448308"/>
    <lineage>
        <taxon>Eukaryota</taxon>
        <taxon>Fungi</taxon>
        <taxon>Dikarya</taxon>
        <taxon>Ascomycota</taxon>
        <taxon>Pezizomycotina</taxon>
        <taxon>Dothideomycetes</taxon>
        <taxon>Pleosporomycetidae</taxon>
        <taxon>Pleosporales</taxon>
        <taxon>Corynesporascaceae</taxon>
        <taxon>Corynespora</taxon>
    </lineage>
</organism>
<dbReference type="InterPro" id="IPR057229">
    <property type="entry name" value="DUF7907"/>
</dbReference>
<protein>
    <recommendedName>
        <fullName evidence="1">DUF7907 domain-containing protein</fullName>
    </recommendedName>
</protein>
<name>A0A2T2N481_CORCC</name>
<gene>
    <name evidence="2" type="ORF">BS50DRAFT_212359</name>
</gene>
<dbReference type="STRING" id="1448308.A0A2T2N481"/>
<accession>A0A2T2N481</accession>
<dbReference type="AlphaFoldDB" id="A0A2T2N481"/>
<dbReference type="Pfam" id="PF25484">
    <property type="entry name" value="DUF7907"/>
    <property type="match status" value="1"/>
</dbReference>
<evidence type="ECO:0000313" key="2">
    <source>
        <dbReference type="EMBL" id="PSN60231.1"/>
    </source>
</evidence>
<evidence type="ECO:0000259" key="1">
    <source>
        <dbReference type="Pfam" id="PF25484"/>
    </source>
</evidence>
<dbReference type="Proteomes" id="UP000240883">
    <property type="component" value="Unassembled WGS sequence"/>
</dbReference>
<dbReference type="EMBL" id="KZ678150">
    <property type="protein sequence ID" value="PSN60231.1"/>
    <property type="molecule type" value="Genomic_DNA"/>
</dbReference>
<proteinExistence type="predicted"/>
<feature type="domain" description="DUF7907" evidence="1">
    <location>
        <begin position="2"/>
        <end position="164"/>
    </location>
</feature>
<keyword evidence="3" id="KW-1185">Reference proteome</keyword>
<dbReference type="OrthoDB" id="3515453at2759"/>
<evidence type="ECO:0000313" key="3">
    <source>
        <dbReference type="Proteomes" id="UP000240883"/>
    </source>
</evidence>
<sequence length="165" mass="18295">MQGTALAACHQGAAIEGLCLSGELYSEPASHSTTFYHNVTAGSDLVDEGGILGWSLTYNYNLTAPSSMQFSINPTSNVAIPIIYPGWTQYTLVNFDESGSMYIPWFVDDTKSPPEYPSPALKLKNWYICLTRWSYLYTTLTWKIGVTGEPQNPSCQKVDVTRVYV</sequence>
<reference evidence="2 3" key="1">
    <citation type="journal article" date="2018" name="Front. Microbiol.">
        <title>Genome-Wide Analysis of Corynespora cassiicola Leaf Fall Disease Putative Effectors.</title>
        <authorList>
            <person name="Lopez D."/>
            <person name="Ribeiro S."/>
            <person name="Label P."/>
            <person name="Fumanal B."/>
            <person name="Venisse J.S."/>
            <person name="Kohler A."/>
            <person name="de Oliveira R.R."/>
            <person name="Labutti K."/>
            <person name="Lipzen A."/>
            <person name="Lail K."/>
            <person name="Bauer D."/>
            <person name="Ohm R.A."/>
            <person name="Barry K.W."/>
            <person name="Spatafora J."/>
            <person name="Grigoriev I.V."/>
            <person name="Martin F.M."/>
            <person name="Pujade-Renaud V."/>
        </authorList>
    </citation>
    <scope>NUCLEOTIDE SEQUENCE [LARGE SCALE GENOMIC DNA]</scope>
    <source>
        <strain evidence="2 3">Philippines</strain>
    </source>
</reference>